<evidence type="ECO:0000313" key="3">
    <source>
        <dbReference type="Proteomes" id="UP001165205"/>
    </source>
</evidence>
<organism evidence="2 3">
    <name type="scientific">Aspergillus oryzae</name>
    <name type="common">Yellow koji mold</name>
    <dbReference type="NCBI Taxonomy" id="5062"/>
    <lineage>
        <taxon>Eukaryota</taxon>
        <taxon>Fungi</taxon>
        <taxon>Dikarya</taxon>
        <taxon>Ascomycota</taxon>
        <taxon>Pezizomycotina</taxon>
        <taxon>Eurotiomycetes</taxon>
        <taxon>Eurotiomycetidae</taxon>
        <taxon>Eurotiales</taxon>
        <taxon>Aspergillaceae</taxon>
        <taxon>Aspergillus</taxon>
        <taxon>Aspergillus subgen. Circumdati</taxon>
    </lineage>
</organism>
<protein>
    <submittedName>
        <fullName evidence="2">Unnamed protein product</fullName>
    </submittedName>
</protein>
<dbReference type="EMBL" id="BSYA01000059">
    <property type="protein sequence ID" value="GMG29610.1"/>
    <property type="molecule type" value="Genomic_DNA"/>
</dbReference>
<reference evidence="2" key="1">
    <citation type="submission" date="2023-04" db="EMBL/GenBank/DDBJ databases">
        <title>Aspergillus oryzae NBRC 4228.</title>
        <authorList>
            <person name="Ichikawa N."/>
            <person name="Sato H."/>
            <person name="Tonouchi N."/>
        </authorList>
    </citation>
    <scope>NUCLEOTIDE SEQUENCE</scope>
    <source>
        <strain evidence="2">NBRC 4228</strain>
    </source>
</reference>
<feature type="compositionally biased region" description="Basic and acidic residues" evidence="1">
    <location>
        <begin position="140"/>
        <end position="168"/>
    </location>
</feature>
<sequence length="319" mass="34966">MERANEETSLVPRPQPLPSPPLHPSTASSKVSDTDALVTTSLSNGVSVGNGTVFPHARNGGPKDRPVSGIVPPYWSHHRNASRTSQISLEQPAITLEDHTEDPDSETSRGLWARSVSVDDHVVVQGKSGIGAYVVWSSHQEAKRREEDKDNSQRTPKAEEENQPEKNKHGVLSSSQVLAVHPNHHIVLFLPRLLHRLRVPLARNQPPNELNDDESADTDARWLNKIEKEGNNSVRCGAKHGVEGSARSQIDTAQKAYNHCNTQLCVQWDPESRVDSGPPELINVLTTKMQLLLYLHLGKGEAIISSKSPKHSSSACGVI</sequence>
<feature type="compositionally biased region" description="Pro residues" evidence="1">
    <location>
        <begin position="13"/>
        <end position="23"/>
    </location>
</feature>
<proteinExistence type="predicted"/>
<feature type="region of interest" description="Disordered" evidence="1">
    <location>
        <begin position="1"/>
        <end position="88"/>
    </location>
</feature>
<feature type="compositionally biased region" description="Polar residues" evidence="1">
    <location>
        <begin position="37"/>
        <end position="50"/>
    </location>
</feature>
<gene>
    <name evidence="2" type="ORF">Aory04_000584800</name>
</gene>
<evidence type="ECO:0000256" key="1">
    <source>
        <dbReference type="SAM" id="MobiDB-lite"/>
    </source>
</evidence>
<comment type="caution">
    <text evidence="2">The sequence shown here is derived from an EMBL/GenBank/DDBJ whole genome shotgun (WGS) entry which is preliminary data.</text>
</comment>
<name>A0AAN5BXX8_ASPOZ</name>
<dbReference type="Proteomes" id="UP001165205">
    <property type="component" value="Unassembled WGS sequence"/>
</dbReference>
<evidence type="ECO:0000313" key="2">
    <source>
        <dbReference type="EMBL" id="GMG29610.1"/>
    </source>
</evidence>
<dbReference type="AlphaFoldDB" id="A0AAN5BXX8"/>
<feature type="region of interest" description="Disordered" evidence="1">
    <location>
        <begin position="138"/>
        <end position="172"/>
    </location>
</feature>
<accession>A0AAN5BXX8</accession>